<reference evidence="3" key="1">
    <citation type="submission" date="2021-01" db="EMBL/GenBank/DDBJ databases">
        <authorList>
            <consortium name="Genoscope - CEA"/>
            <person name="William W."/>
        </authorList>
    </citation>
    <scope>NUCLEOTIDE SEQUENCE</scope>
</reference>
<feature type="domain" description="WWE" evidence="2">
    <location>
        <begin position="77"/>
        <end position="158"/>
    </location>
</feature>
<dbReference type="Proteomes" id="UP000692954">
    <property type="component" value="Unassembled WGS sequence"/>
</dbReference>
<name>A0A8S1JZI7_9CILI</name>
<sequence>MPTISTFPPPHQDVDWFYLDEDGKWKIFDWRRCNLLENMLHYCNQGEFQIIFKDMQFIVDYDHMVMHHQISYYKIRRETSIVSRQIKIQQGKWSYYNGQTWIQYEKVIQNQLEDLMVKGESLIIMYVNNKQYVFDLEQNVQVEPIDDKGLNKRKIITRQWMNTHQLQEFCKIRKQQELTYIRERKALEDYMKLHQNRKKISGSKKTNRLGDLGISPDLEKQEKKQQQQLLQQQHQQQQHNKQKDECFKMIEHQKQPDPKQLEEWNLLIEKMKEENAENNNP</sequence>
<dbReference type="InterPro" id="IPR004170">
    <property type="entry name" value="WWE_dom"/>
</dbReference>
<feature type="compositionally biased region" description="Basic and acidic residues" evidence="1">
    <location>
        <begin position="241"/>
        <end position="262"/>
    </location>
</feature>
<keyword evidence="4" id="KW-1185">Reference proteome</keyword>
<evidence type="ECO:0000259" key="2">
    <source>
        <dbReference type="PROSITE" id="PS50918"/>
    </source>
</evidence>
<organism evidence="3 4">
    <name type="scientific">Paramecium sonneborni</name>
    <dbReference type="NCBI Taxonomy" id="65129"/>
    <lineage>
        <taxon>Eukaryota</taxon>
        <taxon>Sar</taxon>
        <taxon>Alveolata</taxon>
        <taxon>Ciliophora</taxon>
        <taxon>Intramacronucleata</taxon>
        <taxon>Oligohymenophorea</taxon>
        <taxon>Peniculida</taxon>
        <taxon>Parameciidae</taxon>
        <taxon>Paramecium</taxon>
    </lineage>
</organism>
<dbReference type="EMBL" id="CAJJDN010000003">
    <property type="protein sequence ID" value="CAD8048508.1"/>
    <property type="molecule type" value="Genomic_DNA"/>
</dbReference>
<evidence type="ECO:0000256" key="1">
    <source>
        <dbReference type="SAM" id="MobiDB-lite"/>
    </source>
</evidence>
<dbReference type="Pfam" id="PF02825">
    <property type="entry name" value="WWE"/>
    <property type="match status" value="2"/>
</dbReference>
<dbReference type="OrthoDB" id="290062at2759"/>
<evidence type="ECO:0000313" key="4">
    <source>
        <dbReference type="Proteomes" id="UP000692954"/>
    </source>
</evidence>
<feature type="compositionally biased region" description="Low complexity" evidence="1">
    <location>
        <begin position="226"/>
        <end position="239"/>
    </location>
</feature>
<dbReference type="AlphaFoldDB" id="A0A8S1JZI7"/>
<protein>
    <recommendedName>
        <fullName evidence="2">WWE domain-containing protein</fullName>
    </recommendedName>
</protein>
<accession>A0A8S1JZI7</accession>
<proteinExistence type="predicted"/>
<gene>
    <name evidence="3" type="ORF">PSON_ATCC_30995.1.T0030260</name>
</gene>
<evidence type="ECO:0000313" key="3">
    <source>
        <dbReference type="EMBL" id="CAD8048508.1"/>
    </source>
</evidence>
<feature type="region of interest" description="Disordered" evidence="1">
    <location>
        <begin position="220"/>
        <end position="281"/>
    </location>
</feature>
<comment type="caution">
    <text evidence="3">The sequence shown here is derived from an EMBL/GenBank/DDBJ whole genome shotgun (WGS) entry which is preliminary data.</text>
</comment>
<dbReference type="PROSITE" id="PS50918">
    <property type="entry name" value="WWE"/>
    <property type="match status" value="1"/>
</dbReference>